<reference evidence="5 6" key="1">
    <citation type="journal article" date="2013" name="Genome Announc.">
        <title>Draft genome sequence of an Actinobacterium, Brachybacterium muris strain UCD-AY4.</title>
        <authorList>
            <person name="Lo J.R."/>
            <person name="Lang J.M."/>
            <person name="Darling A.E."/>
            <person name="Eisen J.A."/>
            <person name="Coil D.A."/>
        </authorList>
    </citation>
    <scope>NUCLEOTIDE SEQUENCE [LARGE SCALE GENOMIC DNA]</scope>
    <source>
        <strain evidence="5 6">UCD-AY4</strain>
    </source>
</reference>
<comment type="caution">
    <text evidence="5">The sequence shown here is derived from an EMBL/GenBank/DDBJ whole genome shotgun (WGS) entry which is preliminary data.</text>
</comment>
<organism evidence="5 6">
    <name type="scientific">Brachybacterium muris UCD-AY4</name>
    <dbReference type="NCBI Taxonomy" id="1249481"/>
    <lineage>
        <taxon>Bacteria</taxon>
        <taxon>Bacillati</taxon>
        <taxon>Actinomycetota</taxon>
        <taxon>Actinomycetes</taxon>
        <taxon>Micrococcales</taxon>
        <taxon>Dermabacteraceae</taxon>
        <taxon>Brachybacterium</taxon>
    </lineage>
</organism>
<evidence type="ECO:0000313" key="6">
    <source>
        <dbReference type="Proteomes" id="UP000019754"/>
    </source>
</evidence>
<dbReference type="STRING" id="1249481.D641_0108035"/>
<keyword evidence="2" id="KW-0067">ATP-binding</keyword>
<dbReference type="Gene3D" id="1.10.3290.10">
    <property type="entry name" value="Fido-like domain"/>
    <property type="match status" value="1"/>
</dbReference>
<feature type="binding site" evidence="2">
    <location>
        <begin position="222"/>
        <end position="229"/>
    </location>
    <ligand>
        <name>ATP</name>
        <dbReference type="ChEBI" id="CHEBI:30616"/>
    </ligand>
</feature>
<feature type="active site" evidence="1">
    <location>
        <position position="218"/>
    </location>
</feature>
<dbReference type="InterPro" id="IPR003812">
    <property type="entry name" value="Fido"/>
</dbReference>
<accession>A0A022KTS1</accession>
<evidence type="ECO:0000256" key="2">
    <source>
        <dbReference type="PIRSR" id="PIRSR640198-2"/>
    </source>
</evidence>
<evidence type="ECO:0000259" key="4">
    <source>
        <dbReference type="PROSITE" id="PS51459"/>
    </source>
</evidence>
<feature type="compositionally biased region" description="Pro residues" evidence="3">
    <location>
        <begin position="417"/>
        <end position="430"/>
    </location>
</feature>
<dbReference type="OrthoDB" id="9813719at2"/>
<gene>
    <name evidence="5" type="ORF">D641_0108035</name>
</gene>
<name>A0A022KTS1_9MICO</name>
<protein>
    <submittedName>
        <fullName evidence="5">Filamentation induced by cAMP protein Fic</fullName>
    </submittedName>
</protein>
<keyword evidence="2" id="KW-0547">Nucleotide-binding</keyword>
<sequence>MNAWEEQEWQSSAVSGLPRRDRRSGPFLAYVPDTLVQAPLVLGREAEHLLATAESKVRSLTGLSDDLPAISRFLLRSEAIASSRIEGIAPSARQVALAELGQSETVQGVSAPAQMVANNMTLVREATTRLVGAPLVTVESIIDLHRSLLRDEPHHHGIRDVQNWIGGSDWHPLDADFVPPPAVRVEPAMQDLVDYMNGASHAPIVQAALVHAQFETIHPFTDGNGRVGRALIHSVLTRRGLTPDSVLPVSLVLSTLRDRYVDHLQQFRDVEGRGSGSSGRERWISFFAEVTLLASEQAVTLSGELSEIREEWEQRLTSSRQRRGSQRALRSDSATALILADMVGTPVLTVDTAQRIHGVSRVAALRALDELHEAEILTRRSIGSGRHAYVSGEVLDLITWAERRLASTKFDTRKSPPHPGVPAPPQRPPL</sequence>
<dbReference type="InterPro" id="IPR040198">
    <property type="entry name" value="Fido_containing"/>
</dbReference>
<evidence type="ECO:0000313" key="5">
    <source>
        <dbReference type="EMBL" id="EYT49366.1"/>
    </source>
</evidence>
<dbReference type="InterPro" id="IPR036597">
    <property type="entry name" value="Fido-like_dom_sf"/>
</dbReference>
<dbReference type="EMBL" id="AORC01000009">
    <property type="protein sequence ID" value="EYT49366.1"/>
    <property type="molecule type" value="Genomic_DNA"/>
</dbReference>
<dbReference type="PANTHER" id="PTHR13504:SF38">
    <property type="entry name" value="FIDO DOMAIN-CONTAINING PROTEIN"/>
    <property type="match status" value="1"/>
</dbReference>
<evidence type="ECO:0000256" key="3">
    <source>
        <dbReference type="SAM" id="MobiDB-lite"/>
    </source>
</evidence>
<dbReference type="PROSITE" id="PS51459">
    <property type="entry name" value="FIDO"/>
    <property type="match status" value="1"/>
</dbReference>
<dbReference type="Pfam" id="PF02661">
    <property type="entry name" value="Fic"/>
    <property type="match status" value="1"/>
</dbReference>
<evidence type="ECO:0000256" key="1">
    <source>
        <dbReference type="PIRSR" id="PIRSR640198-1"/>
    </source>
</evidence>
<dbReference type="PANTHER" id="PTHR13504">
    <property type="entry name" value="FIDO DOMAIN-CONTAINING PROTEIN DDB_G0283145"/>
    <property type="match status" value="1"/>
</dbReference>
<proteinExistence type="predicted"/>
<dbReference type="AlphaFoldDB" id="A0A022KTS1"/>
<feature type="domain" description="Fido" evidence="4">
    <location>
        <begin position="136"/>
        <end position="289"/>
    </location>
</feature>
<dbReference type="Proteomes" id="UP000019754">
    <property type="component" value="Unassembled WGS sequence"/>
</dbReference>
<keyword evidence="6" id="KW-1185">Reference proteome</keyword>
<feature type="region of interest" description="Disordered" evidence="3">
    <location>
        <begin position="409"/>
        <end position="430"/>
    </location>
</feature>
<dbReference type="SUPFAM" id="SSF140931">
    <property type="entry name" value="Fic-like"/>
    <property type="match status" value="1"/>
</dbReference>
<dbReference type="GO" id="GO:0005524">
    <property type="term" value="F:ATP binding"/>
    <property type="evidence" value="ECO:0007669"/>
    <property type="project" value="UniProtKB-KW"/>
</dbReference>
<dbReference type="RefSeq" id="WP_017823140.1">
    <property type="nucleotide sequence ID" value="NZ_AORC01000009.1"/>
</dbReference>
<dbReference type="HOGENOM" id="CLU_047250_1_0_11"/>